<dbReference type="InterPro" id="IPR050416">
    <property type="entry name" value="FAD-linked_Oxidoreductase"/>
</dbReference>
<dbReference type="Gene3D" id="3.40.462.20">
    <property type="match status" value="1"/>
</dbReference>
<comment type="cofactor">
    <cofactor evidence="1">
        <name>FAD</name>
        <dbReference type="ChEBI" id="CHEBI:57692"/>
    </cofactor>
</comment>
<protein>
    <submittedName>
        <fullName evidence="7">Putative FAD-dependent oxygenase</fullName>
    </submittedName>
</protein>
<organism evidence="7">
    <name type="scientific">Rosellinia necatrix</name>
    <name type="common">White root-rot fungus</name>
    <dbReference type="NCBI Taxonomy" id="77044"/>
    <lineage>
        <taxon>Eukaryota</taxon>
        <taxon>Fungi</taxon>
        <taxon>Dikarya</taxon>
        <taxon>Ascomycota</taxon>
        <taxon>Pezizomycotina</taxon>
        <taxon>Sordariomycetes</taxon>
        <taxon>Xylariomycetidae</taxon>
        <taxon>Xylariales</taxon>
        <taxon>Xylariaceae</taxon>
        <taxon>Rosellinia</taxon>
    </lineage>
</organism>
<dbReference type="Proteomes" id="UP000054516">
    <property type="component" value="Unassembled WGS sequence"/>
</dbReference>
<feature type="domain" description="FAD-binding PCMH-type" evidence="6">
    <location>
        <begin position="65"/>
        <end position="233"/>
    </location>
</feature>
<dbReference type="EMBL" id="DF977459">
    <property type="protein sequence ID" value="GAP85849.1"/>
    <property type="molecule type" value="Genomic_DNA"/>
</dbReference>
<keyword evidence="5" id="KW-0560">Oxidoreductase</keyword>
<accession>A0A1W2TCZ4</accession>
<dbReference type="InterPro" id="IPR036318">
    <property type="entry name" value="FAD-bd_PCMH-like_sf"/>
</dbReference>
<keyword evidence="4" id="KW-0274">FAD</keyword>
<dbReference type="PANTHER" id="PTHR42973:SF9">
    <property type="entry name" value="FAD-BINDING PCMH-TYPE DOMAIN-CONTAINING PROTEIN-RELATED"/>
    <property type="match status" value="1"/>
</dbReference>
<dbReference type="OMA" id="WAYEMFT"/>
<dbReference type="PROSITE" id="PS51387">
    <property type="entry name" value="FAD_PCMH"/>
    <property type="match status" value="1"/>
</dbReference>
<dbReference type="STRING" id="77044.A0A1W2TCZ4"/>
<dbReference type="Gene3D" id="3.30.465.10">
    <property type="match status" value="1"/>
</dbReference>
<evidence type="ECO:0000313" key="7">
    <source>
        <dbReference type="EMBL" id="GAP85849.1"/>
    </source>
</evidence>
<dbReference type="Pfam" id="PF01565">
    <property type="entry name" value="FAD_binding_4"/>
    <property type="match status" value="1"/>
</dbReference>
<evidence type="ECO:0000256" key="1">
    <source>
        <dbReference type="ARBA" id="ARBA00001974"/>
    </source>
</evidence>
<evidence type="ECO:0000256" key="3">
    <source>
        <dbReference type="ARBA" id="ARBA00022630"/>
    </source>
</evidence>
<evidence type="ECO:0000259" key="6">
    <source>
        <dbReference type="PROSITE" id="PS51387"/>
    </source>
</evidence>
<keyword evidence="3" id="KW-0285">Flavoprotein</keyword>
<dbReference type="InterPro" id="IPR016169">
    <property type="entry name" value="FAD-bd_PCMH_sub2"/>
</dbReference>
<dbReference type="SUPFAM" id="SSF56176">
    <property type="entry name" value="FAD-binding/transporter-associated domain-like"/>
    <property type="match status" value="1"/>
</dbReference>
<evidence type="ECO:0000256" key="5">
    <source>
        <dbReference type="ARBA" id="ARBA00023002"/>
    </source>
</evidence>
<dbReference type="InterPro" id="IPR006094">
    <property type="entry name" value="Oxid_FAD_bind_N"/>
</dbReference>
<evidence type="ECO:0000256" key="4">
    <source>
        <dbReference type="ARBA" id="ARBA00022827"/>
    </source>
</evidence>
<reference evidence="7" key="1">
    <citation type="submission" date="2016-03" db="EMBL/GenBank/DDBJ databases">
        <title>Draft genome sequence of Rosellinia necatrix.</title>
        <authorList>
            <person name="Kanematsu S."/>
        </authorList>
    </citation>
    <scope>NUCLEOTIDE SEQUENCE [LARGE SCALE GENOMIC DNA]</scope>
    <source>
        <strain evidence="7">W97</strain>
    </source>
</reference>
<dbReference type="AlphaFoldDB" id="A0A1W2TCZ4"/>
<dbReference type="GO" id="GO:0071949">
    <property type="term" value="F:FAD binding"/>
    <property type="evidence" value="ECO:0007669"/>
    <property type="project" value="InterPro"/>
</dbReference>
<gene>
    <name evidence="7" type="ORF">SAMD00023353_1401470</name>
</gene>
<dbReference type="PANTHER" id="PTHR42973">
    <property type="entry name" value="BINDING OXIDOREDUCTASE, PUTATIVE (AFU_ORTHOLOGUE AFUA_1G17690)-RELATED"/>
    <property type="match status" value="1"/>
</dbReference>
<evidence type="ECO:0000313" key="8">
    <source>
        <dbReference type="Proteomes" id="UP000054516"/>
    </source>
</evidence>
<dbReference type="GO" id="GO:0016491">
    <property type="term" value="F:oxidoreductase activity"/>
    <property type="evidence" value="ECO:0007669"/>
    <property type="project" value="UniProtKB-KW"/>
</dbReference>
<proteinExistence type="inferred from homology"/>
<name>A0A1W2TCZ4_ROSNE</name>
<sequence length="497" mass="54451">MEIITAVAAWGLSAVCQNSATPQWLAPLCARNTTAELASRLSASAQVYTPGSGGYTNATSRWSVFKAPEINFVAVPGIEDDVAEIIKYANEKNLPYIAVSGGHGAIITESRVKNGIEIWMHQLNTVEIGESTARIGGGALTKTVTHALWAAGKQTVTGGCECTSVLGPGLGGGHGLLQGRHGLVSDQFVSMDIVLASGEKKSIDETSDLWWAIQGAGHNFGIVTSVTVKTYDIQYPDWAYEMFTFTSDKVEGLYENLNAHLLNNGSPPVDIINYGFFMNVPEMDPNPITFFYILQEGAKSVDSAYTKVFHDLGPTTTDAGTGIYLDVPRWVGWDNDAAPCQHSGLANTRFPVDIQSYNVQSMRKVYDMFAEVTQKNPELNGSFFLFEGYSLKGVKDVPRDSTAFAFRDDNILVAPVISWVPSNDAIAQKATDFGQSLRQILHEGTGRAELHSYVNYAFGDETPKNWYGYEPRRQKRLLGLKQKYDPDQKFSYYAPIA</sequence>
<dbReference type="InterPro" id="IPR016166">
    <property type="entry name" value="FAD-bd_PCMH"/>
</dbReference>
<evidence type="ECO:0000256" key="2">
    <source>
        <dbReference type="ARBA" id="ARBA00005466"/>
    </source>
</evidence>
<dbReference type="OrthoDB" id="9996127at2759"/>
<keyword evidence="8" id="KW-1185">Reference proteome</keyword>
<comment type="similarity">
    <text evidence="2">Belongs to the oxygen-dependent FAD-linked oxidoreductase family.</text>
</comment>